<evidence type="ECO:0008006" key="3">
    <source>
        <dbReference type="Google" id="ProtNLM"/>
    </source>
</evidence>
<dbReference type="RefSeq" id="WP_072407640.1">
    <property type="nucleotide sequence ID" value="NZ_FPKW01000002.1"/>
</dbReference>
<organism evidence="1 2">
    <name type="scientific">Chryseobacterium limigenitum</name>
    <dbReference type="NCBI Taxonomy" id="1612149"/>
    <lineage>
        <taxon>Bacteria</taxon>
        <taxon>Pseudomonadati</taxon>
        <taxon>Bacteroidota</taxon>
        <taxon>Flavobacteriia</taxon>
        <taxon>Flavobacteriales</taxon>
        <taxon>Weeksellaceae</taxon>
        <taxon>Chryseobacterium group</taxon>
        <taxon>Chryseobacterium</taxon>
    </lineage>
</organism>
<sequence length="396" mass="46666">MRKVKYPHKNKAEKESFNNTYYNLIKDKIDESKINPLLKKIDKTYSLEKIIISDFSTLIDIQDVIKKSTHRKKIEKFFIVKQNGKVKSIYENCQPLISGFFMNNNIDLKSCHYCNIDHVNTVEEHYQFNSKEEFISKAPKEVLIMIDEISENTAEEIMRKRYSNNIINELKLVLGPRVYPKLFNWWNSASIANSSSIDLKNIVIKKNHFTLDHVLPKSEFPFFSLSIYNLVPSCSSCNSKFKHMKEFTINKALAKICPTSDEFIPDDLIKFKMNFDVNDPDFESKIKKIKQIDDVEIRVENIQSLDGINEFLEIFKIKPRYEFHKSISFNLIKKRKQYPDSQLDEIEKIFQENGILIDRETFKKQIFGSIIFDKEDTNETFEKYKKDIAKQLGLIP</sequence>
<evidence type="ECO:0000313" key="1">
    <source>
        <dbReference type="EMBL" id="SFZ91541.1"/>
    </source>
</evidence>
<proteinExistence type="predicted"/>
<evidence type="ECO:0000313" key="2">
    <source>
        <dbReference type="Proteomes" id="UP000182034"/>
    </source>
</evidence>
<dbReference type="OrthoDB" id="9816185at2"/>
<dbReference type="Proteomes" id="UP000182034">
    <property type="component" value="Unassembled WGS sequence"/>
</dbReference>
<dbReference type="STRING" id="1612149.SAMN05216324_102402"/>
<reference evidence="2" key="1">
    <citation type="submission" date="2016-10" db="EMBL/GenBank/DDBJ databases">
        <authorList>
            <person name="Varghese N."/>
            <person name="Submissions S."/>
        </authorList>
    </citation>
    <scope>NUCLEOTIDE SEQUENCE [LARGE SCALE GENOMIC DNA]</scope>
    <source>
        <strain evidence="2">SUR2</strain>
    </source>
</reference>
<accession>A0A1K2IGH4</accession>
<keyword evidence="2" id="KW-1185">Reference proteome</keyword>
<dbReference type="AlphaFoldDB" id="A0A1K2IGH4"/>
<dbReference type="Gene3D" id="1.10.30.50">
    <property type="match status" value="1"/>
</dbReference>
<gene>
    <name evidence="1" type="ORF">SAMN05216324_102402</name>
</gene>
<dbReference type="EMBL" id="FPKW01000002">
    <property type="protein sequence ID" value="SFZ91541.1"/>
    <property type="molecule type" value="Genomic_DNA"/>
</dbReference>
<protein>
    <recommendedName>
        <fullName evidence="3">HNH endonuclease</fullName>
    </recommendedName>
</protein>
<name>A0A1K2IGH4_9FLAO</name>